<keyword evidence="1" id="KW-0732">Signal</keyword>
<evidence type="ECO:0000259" key="2">
    <source>
        <dbReference type="Pfam" id="PF09362"/>
    </source>
</evidence>
<dbReference type="PANTHER" id="PTHR43662">
    <property type="match status" value="1"/>
</dbReference>
<evidence type="ECO:0000256" key="1">
    <source>
        <dbReference type="SAM" id="SignalP"/>
    </source>
</evidence>
<gene>
    <name evidence="3" type="ORF">GQ43DRAFT_376507</name>
</gene>
<accession>A0A9P4JHP9</accession>
<proteinExistence type="predicted"/>
<feature type="domain" description="DUF1996" evidence="2">
    <location>
        <begin position="43"/>
        <end position="277"/>
    </location>
</feature>
<feature type="chain" id="PRO_5040192655" description="DUF1996 domain-containing protein" evidence="1">
    <location>
        <begin position="18"/>
        <end position="398"/>
    </location>
</feature>
<sequence>MFAKVLSLAALVASVSAADFNCNGPYFSFYNRGGELLSNQRLDPALYPGVQSPHLHSFDGGNGLAAQMEFETTQKSTCTTARIKADKSLYWRPTLYWNGNNTGYYRVPNLYVKVYYKFMYGDKRANVTEFPEDFAMMAGNPFQRSESSSAIAQGANIKWSCKDANYVGTDAKGFPKGFTSCKQGLVAEITFPSCWNGKQLDPKNPYAHMAYPAIWAGEGNDPCPATHRVAKFPTIFIEFWYDVSAFDGHYNADSVPWVLSMGDPTGYGFHADFRNGWEKGVLAKATAKTGYCDCGCGCDDAKLKACFGAQNFNDNSDPTFQKCTAKPQYPGEDSTKPLQKLPGCNPIQKGPADATLATCGASARAVVEEEVDTTSVEVELESHRHKRHGLVHRHSFRG</sequence>
<dbReference type="Pfam" id="PF09362">
    <property type="entry name" value="DUF1996"/>
    <property type="match status" value="1"/>
</dbReference>
<keyword evidence="4" id="KW-1185">Reference proteome</keyword>
<dbReference type="OrthoDB" id="74764at2759"/>
<evidence type="ECO:0000313" key="3">
    <source>
        <dbReference type="EMBL" id="KAF2199335.1"/>
    </source>
</evidence>
<dbReference type="InterPro" id="IPR018535">
    <property type="entry name" value="DUF1996"/>
</dbReference>
<feature type="signal peptide" evidence="1">
    <location>
        <begin position="1"/>
        <end position="17"/>
    </location>
</feature>
<name>A0A9P4JHP9_9PLEO</name>
<dbReference type="EMBL" id="ML994082">
    <property type="protein sequence ID" value="KAF2199335.1"/>
    <property type="molecule type" value="Genomic_DNA"/>
</dbReference>
<comment type="caution">
    <text evidence="3">The sequence shown here is derived from an EMBL/GenBank/DDBJ whole genome shotgun (WGS) entry which is preliminary data.</text>
</comment>
<dbReference type="AlphaFoldDB" id="A0A9P4JHP9"/>
<evidence type="ECO:0000313" key="4">
    <source>
        <dbReference type="Proteomes" id="UP000799536"/>
    </source>
</evidence>
<dbReference type="Proteomes" id="UP000799536">
    <property type="component" value="Unassembled WGS sequence"/>
</dbReference>
<organism evidence="3 4">
    <name type="scientific">Delitschia confertaspora ATCC 74209</name>
    <dbReference type="NCBI Taxonomy" id="1513339"/>
    <lineage>
        <taxon>Eukaryota</taxon>
        <taxon>Fungi</taxon>
        <taxon>Dikarya</taxon>
        <taxon>Ascomycota</taxon>
        <taxon>Pezizomycotina</taxon>
        <taxon>Dothideomycetes</taxon>
        <taxon>Pleosporomycetidae</taxon>
        <taxon>Pleosporales</taxon>
        <taxon>Delitschiaceae</taxon>
        <taxon>Delitschia</taxon>
    </lineage>
</organism>
<dbReference type="PANTHER" id="PTHR43662:SF5">
    <property type="entry name" value="DUF1996 DOMAIN-CONTAINING PROTEIN"/>
    <property type="match status" value="1"/>
</dbReference>
<reference evidence="3" key="1">
    <citation type="journal article" date="2020" name="Stud. Mycol.">
        <title>101 Dothideomycetes genomes: a test case for predicting lifestyles and emergence of pathogens.</title>
        <authorList>
            <person name="Haridas S."/>
            <person name="Albert R."/>
            <person name="Binder M."/>
            <person name="Bloem J."/>
            <person name="Labutti K."/>
            <person name="Salamov A."/>
            <person name="Andreopoulos B."/>
            <person name="Baker S."/>
            <person name="Barry K."/>
            <person name="Bills G."/>
            <person name="Bluhm B."/>
            <person name="Cannon C."/>
            <person name="Castanera R."/>
            <person name="Culley D."/>
            <person name="Daum C."/>
            <person name="Ezra D."/>
            <person name="Gonzalez J."/>
            <person name="Henrissat B."/>
            <person name="Kuo A."/>
            <person name="Liang C."/>
            <person name="Lipzen A."/>
            <person name="Lutzoni F."/>
            <person name="Magnuson J."/>
            <person name="Mondo S."/>
            <person name="Nolan M."/>
            <person name="Ohm R."/>
            <person name="Pangilinan J."/>
            <person name="Park H.-J."/>
            <person name="Ramirez L."/>
            <person name="Alfaro M."/>
            <person name="Sun H."/>
            <person name="Tritt A."/>
            <person name="Yoshinaga Y."/>
            <person name="Zwiers L.-H."/>
            <person name="Turgeon B."/>
            <person name="Goodwin S."/>
            <person name="Spatafora J."/>
            <person name="Crous P."/>
            <person name="Grigoriev I."/>
        </authorList>
    </citation>
    <scope>NUCLEOTIDE SEQUENCE</scope>
    <source>
        <strain evidence="3">ATCC 74209</strain>
    </source>
</reference>
<protein>
    <recommendedName>
        <fullName evidence="2">DUF1996 domain-containing protein</fullName>
    </recommendedName>
</protein>